<evidence type="ECO:0000313" key="3">
    <source>
        <dbReference type="Proteomes" id="UP001153069"/>
    </source>
</evidence>
<evidence type="ECO:0000256" key="1">
    <source>
        <dbReference type="SAM" id="MobiDB-lite"/>
    </source>
</evidence>
<proteinExistence type="predicted"/>
<feature type="compositionally biased region" description="Polar residues" evidence="1">
    <location>
        <begin position="422"/>
        <end position="434"/>
    </location>
</feature>
<name>A0A9N8DJK0_9STRA</name>
<protein>
    <submittedName>
        <fullName evidence="2">Uncharacterized protein</fullName>
    </submittedName>
</protein>
<organism evidence="2 3">
    <name type="scientific">Seminavis robusta</name>
    <dbReference type="NCBI Taxonomy" id="568900"/>
    <lineage>
        <taxon>Eukaryota</taxon>
        <taxon>Sar</taxon>
        <taxon>Stramenopiles</taxon>
        <taxon>Ochrophyta</taxon>
        <taxon>Bacillariophyta</taxon>
        <taxon>Bacillariophyceae</taxon>
        <taxon>Bacillariophycidae</taxon>
        <taxon>Naviculales</taxon>
        <taxon>Naviculaceae</taxon>
        <taxon>Seminavis</taxon>
    </lineage>
</organism>
<reference evidence="2" key="1">
    <citation type="submission" date="2020-06" db="EMBL/GenBank/DDBJ databases">
        <authorList>
            <consortium name="Plant Systems Biology data submission"/>
        </authorList>
    </citation>
    <scope>NUCLEOTIDE SEQUENCE</scope>
    <source>
        <strain evidence="2">D6</strain>
    </source>
</reference>
<accession>A0A9N8DJK0</accession>
<gene>
    <name evidence="2" type="ORF">SEMRO_119_G058030.1</name>
</gene>
<dbReference type="EMBL" id="CAICTM010000118">
    <property type="protein sequence ID" value="CAB9501811.1"/>
    <property type="molecule type" value="Genomic_DNA"/>
</dbReference>
<comment type="caution">
    <text evidence="2">The sequence shown here is derived from an EMBL/GenBank/DDBJ whole genome shotgun (WGS) entry which is preliminary data.</text>
</comment>
<dbReference type="Proteomes" id="UP001153069">
    <property type="component" value="Unassembled WGS sequence"/>
</dbReference>
<feature type="region of interest" description="Disordered" evidence="1">
    <location>
        <begin position="415"/>
        <end position="434"/>
    </location>
</feature>
<dbReference type="AlphaFoldDB" id="A0A9N8DJK0"/>
<evidence type="ECO:0000313" key="2">
    <source>
        <dbReference type="EMBL" id="CAB9501811.1"/>
    </source>
</evidence>
<keyword evidence="3" id="KW-1185">Reference proteome</keyword>
<sequence>MASVLTLESWRAPALGAALEKRGITWESIPPKRGISIMKNETNVEKRHTILLTIPNDVLDNSKMTLSFQASTSKPISEESAGIDDLVITGFYECEESAAPSVPTVPTTAGPTMIETFEAPAAVTRMPTVEPGKPSISPTTGQPTFVETFEAPAAVTRRPSWPTPGNKLCYPEVVIVEEDFESDGSVDSWTGGSVSRREDGSQFLGLLGQGNSQIYQEFEIPLSANEEDPTEANSVTIQFSLYMLDKWTPPDKVFVVVNGISVDLGELESTSTGEPASGEAGGITWESIPPNRGISIMKNETNVEKQHTILLTIPNEVLDNSKMTLSFQASASKPISEESAGIDDLVITGFYECEESAAPSVPTVPSTSGPTMIETFEAPAAVTRMPTVEPGKPSISPTTGQPTFVETFEAPAAVTMRPSWPTPGNSPTTVRPLC</sequence>